<dbReference type="Pfam" id="PF17906">
    <property type="entry name" value="HTH_48"/>
    <property type="match status" value="1"/>
</dbReference>
<name>A0A2S2QJL3_9HEMI</name>
<evidence type="ECO:0000259" key="1">
    <source>
        <dbReference type="Pfam" id="PF17906"/>
    </source>
</evidence>
<dbReference type="OrthoDB" id="8195351at2759"/>
<accession>A0A2S2QJL3</accession>
<protein>
    <recommendedName>
        <fullName evidence="1">Mos1 transposase HTH domain-containing protein</fullName>
    </recommendedName>
</protein>
<dbReference type="PANTHER" id="PTHR46060">
    <property type="entry name" value="MARINER MOS1 TRANSPOSASE-LIKE PROTEIN"/>
    <property type="match status" value="1"/>
</dbReference>
<dbReference type="InterPro" id="IPR052709">
    <property type="entry name" value="Transposase-MT_Hybrid"/>
</dbReference>
<proteinExistence type="predicted"/>
<sequence length="161" mass="18775">MYVCDRGYNFNMENNLEQRIAIKCCVKLKKSATETLKMMIKAYGELVMSHATVFKWHSQFSSGRESFDDEQRCGRPSTTKTDENIACALAVLNEHRNANCRLMKELTDILKTIVQRIIREDLRKRKLCTRFVPRALTTEQRQRRVSHAKDLLQMVANTPTF</sequence>
<reference evidence="2" key="1">
    <citation type="submission" date="2018-04" db="EMBL/GenBank/DDBJ databases">
        <title>Transcriptome assembly of Sipha flava.</title>
        <authorList>
            <person name="Scully E.D."/>
            <person name="Geib S.M."/>
            <person name="Palmer N.A."/>
            <person name="Koch K."/>
            <person name="Bradshaw J."/>
            <person name="Heng-Moss T."/>
            <person name="Sarath G."/>
        </authorList>
    </citation>
    <scope>NUCLEOTIDE SEQUENCE</scope>
</reference>
<dbReference type="PANTHER" id="PTHR46060:SF1">
    <property type="entry name" value="MARINER MOS1 TRANSPOSASE-LIKE PROTEIN"/>
    <property type="match status" value="1"/>
</dbReference>
<dbReference type="AlphaFoldDB" id="A0A2S2QJL3"/>
<dbReference type="Gene3D" id="1.10.10.1450">
    <property type="match status" value="1"/>
</dbReference>
<feature type="domain" description="Mos1 transposase HTH" evidence="1">
    <location>
        <begin position="19"/>
        <end position="63"/>
    </location>
</feature>
<dbReference type="InterPro" id="IPR041426">
    <property type="entry name" value="Mos1_HTH"/>
</dbReference>
<gene>
    <name evidence="2" type="ORF">g.63939</name>
</gene>
<organism evidence="2">
    <name type="scientific">Sipha flava</name>
    <name type="common">yellow sugarcane aphid</name>
    <dbReference type="NCBI Taxonomy" id="143950"/>
    <lineage>
        <taxon>Eukaryota</taxon>
        <taxon>Metazoa</taxon>
        <taxon>Ecdysozoa</taxon>
        <taxon>Arthropoda</taxon>
        <taxon>Hexapoda</taxon>
        <taxon>Insecta</taxon>
        <taxon>Pterygota</taxon>
        <taxon>Neoptera</taxon>
        <taxon>Paraneoptera</taxon>
        <taxon>Hemiptera</taxon>
        <taxon>Sternorrhyncha</taxon>
        <taxon>Aphidomorpha</taxon>
        <taxon>Aphidoidea</taxon>
        <taxon>Aphididae</taxon>
        <taxon>Sipha</taxon>
    </lineage>
</organism>
<evidence type="ECO:0000313" key="2">
    <source>
        <dbReference type="EMBL" id="MBY77898.1"/>
    </source>
</evidence>
<dbReference type="EMBL" id="GGMS01008695">
    <property type="protein sequence ID" value="MBY77898.1"/>
    <property type="molecule type" value="Transcribed_RNA"/>
</dbReference>